<evidence type="ECO:0000256" key="2">
    <source>
        <dbReference type="ARBA" id="ARBA00022840"/>
    </source>
</evidence>
<dbReference type="GO" id="GO:0051603">
    <property type="term" value="P:proteolysis involved in protein catabolic process"/>
    <property type="evidence" value="ECO:0007669"/>
    <property type="project" value="TreeGrafter"/>
</dbReference>
<evidence type="ECO:0000313" key="7">
    <source>
        <dbReference type="Proteomes" id="UP001211065"/>
    </source>
</evidence>
<keyword evidence="1" id="KW-0547">Nucleotide-binding</keyword>
<dbReference type="InterPro" id="IPR004487">
    <property type="entry name" value="Clp_protease_ATP-bd_su_ClpX"/>
</dbReference>
<proteinExistence type="predicted"/>
<dbReference type="EMBL" id="JADGJW010000667">
    <property type="protein sequence ID" value="KAJ3213900.1"/>
    <property type="molecule type" value="Genomic_DNA"/>
</dbReference>
<dbReference type="NCBIfam" id="TIGR00382">
    <property type="entry name" value="clpX"/>
    <property type="match status" value="1"/>
</dbReference>
<dbReference type="Proteomes" id="UP001211065">
    <property type="component" value="Unassembled WGS sequence"/>
</dbReference>
<dbReference type="SUPFAM" id="SSF52540">
    <property type="entry name" value="P-loop containing nucleoside triphosphate hydrolases"/>
    <property type="match status" value="1"/>
</dbReference>
<keyword evidence="7" id="KW-1185">Reference proteome</keyword>
<dbReference type="InterPro" id="IPR003593">
    <property type="entry name" value="AAA+_ATPase"/>
</dbReference>
<feature type="region of interest" description="Disordered" evidence="3">
    <location>
        <begin position="569"/>
        <end position="597"/>
    </location>
</feature>
<dbReference type="GO" id="GO:0005759">
    <property type="term" value="C:mitochondrial matrix"/>
    <property type="evidence" value="ECO:0007669"/>
    <property type="project" value="TreeGrafter"/>
</dbReference>
<dbReference type="PANTHER" id="PTHR48102">
    <property type="entry name" value="ATP-DEPENDENT CLP PROTEASE ATP-BINDING SUBUNIT CLPX-LIKE, MITOCHONDRIAL-RELATED"/>
    <property type="match status" value="1"/>
</dbReference>
<dbReference type="Gene3D" id="3.40.50.300">
    <property type="entry name" value="P-loop containing nucleotide triphosphate hydrolases"/>
    <property type="match status" value="1"/>
</dbReference>
<feature type="domain" description="AAA+ ATPase" evidence="4">
    <location>
        <begin position="224"/>
        <end position="453"/>
    </location>
</feature>
<sequence>MKLARILIKLNKKRLFTTKKDPVSKSEKAKHHSNPQNGTDLHAENSKKHCEVNNKNYTVDNFLTYPHGKQLLKQPKANYATAQQENFEFSKSNDLETKKIFIKRLILKKKKPFYQILNPKKIKNFLDEYVIGQDCLKKVLAVSVFNHYLRLETNKEEYEKKVAKENSKHLGDANEFKSYDSLLTSGRSVRVADINVVYDSSFRKLNKSLPDIKIPEASDTVVIDKSNLLLLGPTGSGKTLISKTTAKLLNVPFSINDATPLTQAGYVGEDVDVVISRLLQCSDYDVRKAEKGIVFIDEIDKLAKRRDGGGNHRDVSGEGVQQALLRMLEGTTVTVTIKSPVPGGKRNVGESFSVDTSNILFIFSGAFCGLEKIIESRMGASKGSIGFHAKLSKKDSKNDDILKFVEPEDLIKFGFIPEFVGRIPVIAAASHLQEQDLERILTEPKNALMKQYEKTFKHSGLNLTFHRAALKKIANLAFLKNTGARGLRRILEQILLPALYEFPGTNVKNLVVLKETVENTLPIAAFTSEQVEEFEDSLKNGNFYKCEVKDEDFEDEYEEVEEEVFLQDSAEKRKKYSRSVKEKSLYPETFPPHHPEV</sequence>
<dbReference type="Gene3D" id="1.10.8.60">
    <property type="match status" value="1"/>
</dbReference>
<evidence type="ECO:0000259" key="4">
    <source>
        <dbReference type="SMART" id="SM00382"/>
    </source>
</evidence>
<dbReference type="PANTHER" id="PTHR48102:SF7">
    <property type="entry name" value="ATP-DEPENDENT CLP PROTEASE ATP-BINDING SUBUNIT CLPX-LIKE, MITOCHONDRIAL"/>
    <property type="match status" value="1"/>
</dbReference>
<dbReference type="FunFam" id="1.10.8.60:FF:000002">
    <property type="entry name" value="ATP-dependent Clp protease ATP-binding subunit ClpX"/>
    <property type="match status" value="1"/>
</dbReference>
<dbReference type="SMART" id="SM00382">
    <property type="entry name" value="AAA"/>
    <property type="match status" value="1"/>
</dbReference>
<evidence type="ECO:0000256" key="1">
    <source>
        <dbReference type="ARBA" id="ARBA00022741"/>
    </source>
</evidence>
<comment type="caution">
    <text evidence="6">The sequence shown here is derived from an EMBL/GenBank/DDBJ whole genome shotgun (WGS) entry which is preliminary data.</text>
</comment>
<name>A0AAD5TX91_9FUNG</name>
<accession>A0AAD5TX91</accession>
<evidence type="ECO:0000259" key="5">
    <source>
        <dbReference type="SMART" id="SM01086"/>
    </source>
</evidence>
<organism evidence="6 7">
    <name type="scientific">Clydaea vesicula</name>
    <dbReference type="NCBI Taxonomy" id="447962"/>
    <lineage>
        <taxon>Eukaryota</taxon>
        <taxon>Fungi</taxon>
        <taxon>Fungi incertae sedis</taxon>
        <taxon>Chytridiomycota</taxon>
        <taxon>Chytridiomycota incertae sedis</taxon>
        <taxon>Chytridiomycetes</taxon>
        <taxon>Lobulomycetales</taxon>
        <taxon>Lobulomycetaceae</taxon>
        <taxon>Clydaea</taxon>
    </lineage>
</organism>
<dbReference type="GO" id="GO:0016887">
    <property type="term" value="F:ATP hydrolysis activity"/>
    <property type="evidence" value="ECO:0007669"/>
    <property type="project" value="InterPro"/>
</dbReference>
<dbReference type="GO" id="GO:0140662">
    <property type="term" value="F:ATP-dependent protein folding chaperone"/>
    <property type="evidence" value="ECO:0007669"/>
    <property type="project" value="InterPro"/>
</dbReference>
<dbReference type="InterPro" id="IPR019489">
    <property type="entry name" value="Clp_ATPase_C"/>
</dbReference>
<feature type="compositionally biased region" description="Basic and acidic residues" evidence="3">
    <location>
        <begin position="579"/>
        <end position="597"/>
    </location>
</feature>
<protein>
    <submittedName>
        <fullName evidence="6">Uncharacterized protein</fullName>
    </submittedName>
</protein>
<evidence type="ECO:0000313" key="6">
    <source>
        <dbReference type="EMBL" id="KAJ3213900.1"/>
    </source>
</evidence>
<dbReference type="InterPro" id="IPR027417">
    <property type="entry name" value="P-loop_NTPase"/>
</dbReference>
<dbReference type="NCBIfam" id="NF003745">
    <property type="entry name" value="PRK05342.1"/>
    <property type="match status" value="1"/>
</dbReference>
<evidence type="ECO:0000256" key="3">
    <source>
        <dbReference type="SAM" id="MobiDB-lite"/>
    </source>
</evidence>
<feature type="domain" description="Clp ATPase C-terminal" evidence="5">
    <location>
        <begin position="432"/>
        <end position="521"/>
    </location>
</feature>
<dbReference type="Pfam" id="PF07724">
    <property type="entry name" value="AAA_2"/>
    <property type="match status" value="1"/>
</dbReference>
<dbReference type="SMART" id="SM01086">
    <property type="entry name" value="ClpB_D2-small"/>
    <property type="match status" value="1"/>
</dbReference>
<keyword evidence="2" id="KW-0067">ATP-binding</keyword>
<dbReference type="GO" id="GO:0005524">
    <property type="term" value="F:ATP binding"/>
    <property type="evidence" value="ECO:0007669"/>
    <property type="project" value="UniProtKB-KW"/>
</dbReference>
<dbReference type="GO" id="GO:0051082">
    <property type="term" value="F:unfolded protein binding"/>
    <property type="evidence" value="ECO:0007669"/>
    <property type="project" value="InterPro"/>
</dbReference>
<dbReference type="InterPro" id="IPR003959">
    <property type="entry name" value="ATPase_AAA_core"/>
</dbReference>
<gene>
    <name evidence="6" type="ORF">HK099_007128</name>
</gene>
<dbReference type="InterPro" id="IPR050052">
    <property type="entry name" value="ATP-dep_Clp_protease_ClpX"/>
</dbReference>
<reference evidence="6" key="1">
    <citation type="submission" date="2020-05" db="EMBL/GenBank/DDBJ databases">
        <title>Phylogenomic resolution of chytrid fungi.</title>
        <authorList>
            <person name="Stajich J.E."/>
            <person name="Amses K."/>
            <person name="Simmons R."/>
            <person name="Seto K."/>
            <person name="Myers J."/>
            <person name="Bonds A."/>
            <person name="Quandt C.A."/>
            <person name="Barry K."/>
            <person name="Liu P."/>
            <person name="Grigoriev I."/>
            <person name="Longcore J.E."/>
            <person name="James T.Y."/>
        </authorList>
    </citation>
    <scope>NUCLEOTIDE SEQUENCE</scope>
    <source>
        <strain evidence="6">JEL0476</strain>
    </source>
</reference>
<feature type="region of interest" description="Disordered" evidence="3">
    <location>
        <begin position="19"/>
        <end position="43"/>
    </location>
</feature>
<dbReference type="AlphaFoldDB" id="A0AAD5TX91"/>
<dbReference type="Pfam" id="PF10431">
    <property type="entry name" value="ClpB_D2-small"/>
    <property type="match status" value="1"/>
</dbReference>